<dbReference type="Proteomes" id="UP000663720">
    <property type="component" value="Chromosome"/>
</dbReference>
<gene>
    <name evidence="8 11" type="primary">cbiA</name>
    <name evidence="11" type="ORF">dnl_54500</name>
</gene>
<evidence type="ECO:0000256" key="8">
    <source>
        <dbReference type="HAMAP-Rule" id="MF_00027"/>
    </source>
</evidence>
<evidence type="ECO:0000256" key="2">
    <source>
        <dbReference type="ARBA" id="ARBA00022573"/>
    </source>
</evidence>
<dbReference type="CDD" id="cd03130">
    <property type="entry name" value="GATase1_CobB"/>
    <property type="match status" value="1"/>
</dbReference>
<dbReference type="InterPro" id="IPR027417">
    <property type="entry name" value="P-loop_NTPase"/>
</dbReference>
<keyword evidence="3 8" id="KW-0436">Ligase</keyword>
<dbReference type="GO" id="GO:0005524">
    <property type="term" value="F:ATP binding"/>
    <property type="evidence" value="ECO:0007669"/>
    <property type="project" value="UniProtKB-UniRule"/>
</dbReference>
<feature type="active site" description="Nucleophile" evidence="8">
    <location>
        <position position="352"/>
    </location>
</feature>
<evidence type="ECO:0000313" key="12">
    <source>
        <dbReference type="Proteomes" id="UP000663720"/>
    </source>
</evidence>
<evidence type="ECO:0000256" key="7">
    <source>
        <dbReference type="ARBA" id="ARBA00022962"/>
    </source>
</evidence>
<comment type="cofactor">
    <cofactor evidence="1 8">
        <name>Mg(2+)</name>
        <dbReference type="ChEBI" id="CHEBI:18420"/>
    </cofactor>
</comment>
<comment type="miscellaneous">
    <text evidence="8">The a and c carboxylates of cobyrinate are activated for nucleophilic attack via formation of a phosphorylated intermediate by ATP. CbiA catalyzes first the amidation of the c-carboxylate, and then that of the a-carboxylate.</text>
</comment>
<dbReference type="InterPro" id="IPR004484">
    <property type="entry name" value="CbiA/CobB_synth"/>
</dbReference>
<dbReference type="AlphaFoldDB" id="A0A975BCX0"/>
<organism evidence="11 12">
    <name type="scientific">Desulfonema limicola</name>
    <dbReference type="NCBI Taxonomy" id="45656"/>
    <lineage>
        <taxon>Bacteria</taxon>
        <taxon>Pseudomonadati</taxon>
        <taxon>Thermodesulfobacteriota</taxon>
        <taxon>Desulfobacteria</taxon>
        <taxon>Desulfobacterales</taxon>
        <taxon>Desulfococcaceae</taxon>
        <taxon>Desulfonema</taxon>
    </lineage>
</organism>
<keyword evidence="5 8" id="KW-0067">ATP-binding</keyword>
<evidence type="ECO:0000256" key="1">
    <source>
        <dbReference type="ARBA" id="ARBA00001946"/>
    </source>
</evidence>
<evidence type="ECO:0000256" key="3">
    <source>
        <dbReference type="ARBA" id="ARBA00022598"/>
    </source>
</evidence>
<dbReference type="InterPro" id="IPR002586">
    <property type="entry name" value="CobQ/CobB/MinD/ParA_Nub-bd_dom"/>
</dbReference>
<keyword evidence="6 8" id="KW-0460">Magnesium</keyword>
<reference evidence="11" key="1">
    <citation type="journal article" date="2021" name="Microb. Physiol.">
        <title>Proteogenomic Insights into the Physiology of Marine, Sulfate-Reducing, Filamentous Desulfonema limicola and Desulfonema magnum.</title>
        <authorList>
            <person name="Schnaars V."/>
            <person name="Wohlbrand L."/>
            <person name="Scheve S."/>
            <person name="Hinrichs C."/>
            <person name="Reinhardt R."/>
            <person name="Rabus R."/>
        </authorList>
    </citation>
    <scope>NUCLEOTIDE SEQUENCE</scope>
    <source>
        <strain evidence="11">5ac10</strain>
    </source>
</reference>
<dbReference type="PANTHER" id="PTHR43873">
    <property type="entry name" value="COBYRINATE A,C-DIAMIDE SYNTHASE"/>
    <property type="match status" value="1"/>
</dbReference>
<dbReference type="Gene3D" id="3.40.50.880">
    <property type="match status" value="1"/>
</dbReference>
<dbReference type="Pfam" id="PF01656">
    <property type="entry name" value="CbiA"/>
    <property type="match status" value="1"/>
</dbReference>
<comment type="domain">
    <text evidence="8">Comprises of two domains. The C-terminal domain contains the binding site for glutamine and catalyzes the hydrolysis of this substrate to glutamate and ammonia. The N-terminal domain is anticipated to bind ATP and cobyrinate and catalyzes the ultimate synthesis of the diamide product. The ammonia produced via the glutaminase domain is probably translocated to the adjacent domain via a molecular tunnel, where it reacts with an activated intermediate.</text>
</comment>
<dbReference type="Gene3D" id="3.40.50.300">
    <property type="entry name" value="P-loop containing nucleotide triphosphate hydrolases"/>
    <property type="match status" value="2"/>
</dbReference>
<dbReference type="HAMAP" id="MF_00027">
    <property type="entry name" value="CobB_CbiA"/>
    <property type="match status" value="1"/>
</dbReference>
<dbReference type="NCBIfam" id="TIGR00379">
    <property type="entry name" value="cobB"/>
    <property type="match status" value="1"/>
</dbReference>
<dbReference type="SUPFAM" id="SSF52540">
    <property type="entry name" value="P-loop containing nucleoside triphosphate hydrolases"/>
    <property type="match status" value="1"/>
</dbReference>
<comment type="function">
    <text evidence="8">Catalyzes the ATP-dependent amidation of the two carboxylate groups at positions a and c of cobyrinate, using either L-glutamine or ammonia as the nitrogen source.</text>
</comment>
<comment type="pathway">
    <text evidence="8">Cofactor biosynthesis; adenosylcobalamin biosynthesis; cob(II)yrinate a,c-diamide from sirohydrochlorin (anaerobic route): step 10/10.</text>
</comment>
<dbReference type="GO" id="GO:0009236">
    <property type="term" value="P:cobalamin biosynthetic process"/>
    <property type="evidence" value="ECO:0007669"/>
    <property type="project" value="UniProtKB-UniRule"/>
</dbReference>
<keyword evidence="12" id="KW-1185">Reference proteome</keyword>
<comment type="catalytic activity">
    <reaction evidence="8">
        <text>cob(II)yrinate + 2 L-glutamine + 2 ATP + 2 H2O = cob(II)yrinate a,c diamide + 2 L-glutamate + 2 ADP + 2 phosphate + 2 H(+)</text>
        <dbReference type="Rhea" id="RHEA:26289"/>
        <dbReference type="ChEBI" id="CHEBI:15377"/>
        <dbReference type="ChEBI" id="CHEBI:15378"/>
        <dbReference type="ChEBI" id="CHEBI:29985"/>
        <dbReference type="ChEBI" id="CHEBI:30616"/>
        <dbReference type="ChEBI" id="CHEBI:43474"/>
        <dbReference type="ChEBI" id="CHEBI:58359"/>
        <dbReference type="ChEBI" id="CHEBI:58537"/>
        <dbReference type="ChEBI" id="CHEBI:58894"/>
        <dbReference type="ChEBI" id="CHEBI:456216"/>
        <dbReference type="EC" id="6.3.5.11"/>
    </reaction>
</comment>
<dbReference type="EC" id="6.3.5.11" evidence="8"/>
<dbReference type="NCBIfam" id="NF002204">
    <property type="entry name" value="PRK01077.1"/>
    <property type="match status" value="1"/>
</dbReference>
<protein>
    <recommendedName>
        <fullName evidence="8">Cobyrinate a,c-diamide synthase</fullName>
        <ecNumber evidence="8">6.3.5.11</ecNumber>
    </recommendedName>
    <alternativeName>
        <fullName evidence="8">Cobyrinic acid a,c-diamide synthetase</fullName>
    </alternativeName>
</protein>
<accession>A0A975BCX0</accession>
<evidence type="ECO:0000256" key="5">
    <source>
        <dbReference type="ARBA" id="ARBA00022840"/>
    </source>
</evidence>
<dbReference type="KEGG" id="dli:dnl_54500"/>
<keyword evidence="4 8" id="KW-0547">Nucleotide-binding</keyword>
<dbReference type="PROSITE" id="PS51274">
    <property type="entry name" value="GATASE_COBBQ"/>
    <property type="match status" value="1"/>
</dbReference>
<dbReference type="PANTHER" id="PTHR43873:SF1">
    <property type="entry name" value="COBYRINATE A,C-DIAMIDE SYNTHASE"/>
    <property type="match status" value="1"/>
</dbReference>
<keyword evidence="7 8" id="KW-0315">Glutamine amidotransferase</keyword>
<dbReference type="SUPFAM" id="SSF52317">
    <property type="entry name" value="Class I glutamine amidotransferase-like"/>
    <property type="match status" value="1"/>
</dbReference>
<evidence type="ECO:0000259" key="10">
    <source>
        <dbReference type="Pfam" id="PF07685"/>
    </source>
</evidence>
<dbReference type="EMBL" id="CP061799">
    <property type="protein sequence ID" value="QTA83057.1"/>
    <property type="molecule type" value="Genomic_DNA"/>
</dbReference>
<dbReference type="InterPro" id="IPR011698">
    <property type="entry name" value="GATase_3"/>
</dbReference>
<dbReference type="RefSeq" id="WP_246514803.1">
    <property type="nucleotide sequence ID" value="NZ_CP061799.1"/>
</dbReference>
<proteinExistence type="inferred from homology"/>
<evidence type="ECO:0000259" key="9">
    <source>
        <dbReference type="Pfam" id="PF01656"/>
    </source>
</evidence>
<comment type="similarity">
    <text evidence="8">Belongs to the CobB/CbiA family.</text>
</comment>
<dbReference type="CDD" id="cd05388">
    <property type="entry name" value="CobB_N"/>
    <property type="match status" value="1"/>
</dbReference>
<name>A0A975BCX0_9BACT</name>
<feature type="domain" description="CobQ/CobB/MinD/ParA nucleotide binding" evidence="9">
    <location>
        <begin position="27"/>
        <end position="213"/>
    </location>
</feature>
<dbReference type="GO" id="GO:0042242">
    <property type="term" value="F:cobyrinic acid a,c-diamide synthase activity"/>
    <property type="evidence" value="ECO:0007669"/>
    <property type="project" value="UniProtKB-UniRule"/>
</dbReference>
<sequence>MILVLRFRFGNRFCSYFFCREIIIKGLVIAGTKSGSGKTTITLGFMAALARRGLCVAPFKVGPDFIDPGHHASVTSVFSRNLDGWMLSKDYNLKTFRKHSEHADIAVIEGVMGLFDGYDGKSEAGSTAQMAKWLDLPVLLVVDAKSMARSAAALVQGFERFDPSLKFAGVVFNNIGSKNHLTYLKDALENHVHMPCAGGIVYNDEISIPERHLGLVTRDEHALSEQNINSLADMIEKNINLDALIKSLPEIKPEINIEQEQKILKPLVRIGTASDKAFCFYYQDNFDILKSLGAELVYFSPVNDKNLPGNIDGIYLGGGYPELFAEKLGTNKGVQAQIREKSLDNMPIYAECGGFMYLCKEIFDQEGKSHSMTGCFPFSAAMFPRLKALGYREIILKKQGIIGNTGTKIRGHEFHYSGITGSQDIKPGMNIDKIYEVADKAGKTAVSEGYQVNKTLGSYIHLHFGSCPGAALNFVKECREYRHKRTGT</sequence>
<feature type="domain" description="CobB/CobQ-like glutamine amidotransferase" evidence="10">
    <location>
        <begin position="269"/>
        <end position="466"/>
    </location>
</feature>
<evidence type="ECO:0000256" key="6">
    <source>
        <dbReference type="ARBA" id="ARBA00022842"/>
    </source>
</evidence>
<feature type="site" description="Increases nucleophilicity of active site Cys" evidence="8">
    <location>
        <position position="461"/>
    </location>
</feature>
<dbReference type="Pfam" id="PF07685">
    <property type="entry name" value="GATase_3"/>
    <property type="match status" value="1"/>
</dbReference>
<dbReference type="InterPro" id="IPR029062">
    <property type="entry name" value="Class_I_gatase-like"/>
</dbReference>
<evidence type="ECO:0000313" key="11">
    <source>
        <dbReference type="EMBL" id="QTA83057.1"/>
    </source>
</evidence>
<keyword evidence="2 8" id="KW-0169">Cobalamin biosynthesis</keyword>
<evidence type="ECO:0000256" key="4">
    <source>
        <dbReference type="ARBA" id="ARBA00022741"/>
    </source>
</evidence>